<dbReference type="PANTHER" id="PTHR38340:SF1">
    <property type="entry name" value="S-LAYER PROTEIN"/>
    <property type="match status" value="1"/>
</dbReference>
<evidence type="ECO:0000256" key="3">
    <source>
        <dbReference type="SAM" id="MobiDB-lite"/>
    </source>
</evidence>
<evidence type="ECO:0000256" key="2">
    <source>
        <dbReference type="ARBA" id="ARBA00022525"/>
    </source>
</evidence>
<dbReference type="PROSITE" id="PS00330">
    <property type="entry name" value="HEMOLYSIN_CALCIUM"/>
    <property type="match status" value="2"/>
</dbReference>
<organism evidence="4 5">
    <name type="scientific">Drouetiella hepatica Uher 2000/2452</name>
    <dbReference type="NCBI Taxonomy" id="904376"/>
    <lineage>
        <taxon>Bacteria</taxon>
        <taxon>Bacillati</taxon>
        <taxon>Cyanobacteriota</taxon>
        <taxon>Cyanophyceae</taxon>
        <taxon>Oculatellales</taxon>
        <taxon>Oculatellaceae</taxon>
        <taxon>Drouetiella</taxon>
    </lineage>
</organism>
<dbReference type="Pfam" id="PF00353">
    <property type="entry name" value="HemolysinCabind"/>
    <property type="match status" value="3"/>
</dbReference>
<reference evidence="4" key="2">
    <citation type="journal article" date="2022" name="Microbiol. Resour. Announc.">
        <title>Metagenome Sequencing to Explore Phylogenomics of Terrestrial Cyanobacteria.</title>
        <authorList>
            <person name="Ward R.D."/>
            <person name="Stajich J.E."/>
            <person name="Johansen J.R."/>
            <person name="Huntemann M."/>
            <person name="Clum A."/>
            <person name="Foster B."/>
            <person name="Foster B."/>
            <person name="Roux S."/>
            <person name="Palaniappan K."/>
            <person name="Varghese N."/>
            <person name="Mukherjee S."/>
            <person name="Reddy T.B.K."/>
            <person name="Daum C."/>
            <person name="Copeland A."/>
            <person name="Chen I.A."/>
            <person name="Ivanova N.N."/>
            <person name="Kyrpides N.C."/>
            <person name="Shapiro N."/>
            <person name="Eloe-Fadrosh E.A."/>
            <person name="Pietrasiak N."/>
        </authorList>
    </citation>
    <scope>NUCLEOTIDE SEQUENCE</scope>
    <source>
        <strain evidence="4">UHER 2000/2452</strain>
    </source>
</reference>
<dbReference type="NCBIfam" id="NF041519">
    <property type="entry name" value="bluetail"/>
    <property type="match status" value="1"/>
</dbReference>
<dbReference type="InterPro" id="IPR050557">
    <property type="entry name" value="RTX_toxin/Mannuronan_C5-epim"/>
</dbReference>
<dbReference type="EMBL" id="JAHHHD010000006">
    <property type="protein sequence ID" value="MBW4658561.1"/>
    <property type="molecule type" value="Genomic_DNA"/>
</dbReference>
<dbReference type="AlphaFoldDB" id="A0A951QB27"/>
<feature type="region of interest" description="Disordered" evidence="3">
    <location>
        <begin position="579"/>
        <end position="614"/>
    </location>
</feature>
<protein>
    <recommendedName>
        <fullName evidence="6">Calcium-binding protein</fullName>
    </recommendedName>
</protein>
<sequence length="961" mass="104623">MHSEICLLIQKINPGNFIMSESSTKNKSLGIGLGEVTYYSTQLPLIDLFKTARSWFTQSDTQWDTDEGKRLDLDQDGWVRSLPSVSKSDTTDAPAYSKVATLLTRDMANVHRSGRYVVMYEGTGKIDYSFDATKIESDSVTGRDVLQVDSSRGNGIYLKITETDPQKTGDYIRNIRIYNEEDLSLVELGAQFNPEFVDNIKSFGTLRFMDWMHTNSTGQGVWSDRPKPSDINWTDKGMPVEIMVALANETGTSPWFNMPVAATDDYMAQFAAYVRDHLDPSLKVHVEFSNEVWNWQFPQAHYAQDQAEKRWGKDLAGGGGWMQWYGMRTAQMSKIWKDTFGDAQDRVVSVMSTQSAWRGLEEPLLNTPAWVAEGNEPAYKSVDEYAITGYFGGDLGTPENVDVVRSWLSEPDGGFSKAFQQLQSGGLLPTHDSVADAIDRFKYHADVAQKHGLNLVAYEGGQHLVGISGLENDSKLTQFFTDLNRRPEMGELYKQLLEGWKQAGGTLFNPFVDVYASSKWGSWGALEKVDQVSSPKYDALMNFINTHDRWWNEPVSGIQVGSFQRGTIGDDILNGTDDNDTLLSGAGNDQAQGGLGDDRLHGESGNDNLEGGMGSDRLAGGNGDDILLGSAGNDILLGGAGNDILDGGAGQDVYLFDSWNEFKPEDLGVDSLKFETGQDQIVLDPNTFTAGRSFAIAASDEDVAASAAVIGYSRATGNLFYNPNGSDSGLGTGGQIAALSDKPEQISVSFAADYMATESVSDAQHPVQQTSQSASQPQASVGLSGGSSGTRSKTQLDKLTGSDKLTGTSQPDRLTGTPGNDRFIYAGATKAEALAKSTSKATDRIIRFDAKAGDRICLDFDNNLTTIDLPKKLFNAGEQSGSLGNALRNAFADKDPSTPGKQKLAANEAVLLQWQRKTFLGVNDHQSGFSRDRDLMIDVTGMKMISGDASSGALPINHYFA</sequence>
<dbReference type="InterPro" id="IPR018511">
    <property type="entry name" value="Hemolysin-typ_Ca-bd_CS"/>
</dbReference>
<dbReference type="Proteomes" id="UP000757435">
    <property type="component" value="Unassembled WGS sequence"/>
</dbReference>
<dbReference type="PRINTS" id="PR00313">
    <property type="entry name" value="CABNDNGRPT"/>
</dbReference>
<accession>A0A951QB27</accession>
<gene>
    <name evidence="4" type="ORF">KME15_07795</name>
</gene>
<name>A0A951QB27_9CYAN</name>
<feature type="compositionally biased region" description="Low complexity" evidence="3">
    <location>
        <begin position="766"/>
        <end position="781"/>
    </location>
</feature>
<evidence type="ECO:0000256" key="1">
    <source>
        <dbReference type="ARBA" id="ARBA00004613"/>
    </source>
</evidence>
<evidence type="ECO:0008006" key="6">
    <source>
        <dbReference type="Google" id="ProtNLM"/>
    </source>
</evidence>
<dbReference type="InterPro" id="IPR048165">
    <property type="entry name" value="Bluetail_dom"/>
</dbReference>
<evidence type="ECO:0000313" key="4">
    <source>
        <dbReference type="EMBL" id="MBW4658561.1"/>
    </source>
</evidence>
<comment type="subcellular location">
    <subcellularLocation>
        <location evidence="1">Secreted</location>
    </subcellularLocation>
</comment>
<evidence type="ECO:0000313" key="5">
    <source>
        <dbReference type="Proteomes" id="UP000757435"/>
    </source>
</evidence>
<dbReference type="InterPro" id="IPR001343">
    <property type="entry name" value="Hemolysn_Ca-bd"/>
</dbReference>
<dbReference type="InterPro" id="IPR011049">
    <property type="entry name" value="Serralysin-like_metalloprot_C"/>
</dbReference>
<dbReference type="GO" id="GO:0005576">
    <property type="term" value="C:extracellular region"/>
    <property type="evidence" value="ECO:0007669"/>
    <property type="project" value="UniProtKB-SubCell"/>
</dbReference>
<keyword evidence="2" id="KW-0964">Secreted</keyword>
<dbReference type="Gene3D" id="2.150.10.10">
    <property type="entry name" value="Serralysin-like metalloprotease, C-terminal"/>
    <property type="match status" value="3"/>
</dbReference>
<dbReference type="GO" id="GO:0005509">
    <property type="term" value="F:calcium ion binding"/>
    <property type="evidence" value="ECO:0007669"/>
    <property type="project" value="InterPro"/>
</dbReference>
<comment type="caution">
    <text evidence="4">The sequence shown here is derived from an EMBL/GenBank/DDBJ whole genome shotgun (WGS) entry which is preliminary data.</text>
</comment>
<feature type="region of interest" description="Disordered" evidence="3">
    <location>
        <begin position="761"/>
        <end position="821"/>
    </location>
</feature>
<dbReference type="SUPFAM" id="SSF51120">
    <property type="entry name" value="beta-Roll"/>
    <property type="match status" value="2"/>
</dbReference>
<feature type="compositionally biased region" description="Polar residues" evidence="3">
    <location>
        <begin position="803"/>
        <end position="812"/>
    </location>
</feature>
<proteinExistence type="predicted"/>
<dbReference type="PANTHER" id="PTHR38340">
    <property type="entry name" value="S-LAYER PROTEIN"/>
    <property type="match status" value="1"/>
</dbReference>
<reference evidence="4" key="1">
    <citation type="submission" date="2021-05" db="EMBL/GenBank/DDBJ databases">
        <authorList>
            <person name="Pietrasiak N."/>
            <person name="Ward R."/>
            <person name="Stajich J.E."/>
            <person name="Kurbessoian T."/>
        </authorList>
    </citation>
    <scope>NUCLEOTIDE SEQUENCE</scope>
    <source>
        <strain evidence="4">UHER 2000/2452</strain>
    </source>
</reference>